<dbReference type="GO" id="GO:0005384">
    <property type="term" value="F:manganese ion transmembrane transporter activity"/>
    <property type="evidence" value="ECO:0007669"/>
    <property type="project" value="InterPro"/>
</dbReference>
<keyword evidence="5 7" id="KW-0472">Membrane</keyword>
<dbReference type="AlphaFoldDB" id="A0A3N4JTF3"/>
<evidence type="ECO:0000256" key="4">
    <source>
        <dbReference type="ARBA" id="ARBA00022989"/>
    </source>
</evidence>
<evidence type="ECO:0000256" key="3">
    <source>
        <dbReference type="ARBA" id="ARBA00022692"/>
    </source>
</evidence>
<feature type="compositionally biased region" description="Basic and acidic residues" evidence="6">
    <location>
        <begin position="67"/>
        <end position="85"/>
    </location>
</feature>
<evidence type="ECO:0000256" key="1">
    <source>
        <dbReference type="ARBA" id="ARBA00004127"/>
    </source>
</evidence>
<accession>A0A3N4JTF3</accession>
<evidence type="ECO:0000256" key="5">
    <source>
        <dbReference type="ARBA" id="ARBA00023136"/>
    </source>
</evidence>
<dbReference type="OrthoDB" id="73465at2759"/>
<dbReference type="STRING" id="1336337.A0A3N4JTF3"/>
<feature type="region of interest" description="Disordered" evidence="6">
    <location>
        <begin position="13"/>
        <end position="52"/>
    </location>
</feature>
<sequence>MVIVYLKNLLFPHSKSTSRQPPSPSLPPLLPTHHTKTYGTSDSPCQNPSCPLSQNPSYECASTLANENDHDHDHDHEEAHLEKRSTTAVIDPRVLSDLTIGLSDGLTVPFALTAGLSAFNDTKVVLYGGIAELIAGSISMGLGGWLAGRGEAEFYKNTLSTTKSLISTHPASIPPLLRSIFTPYNLPPSSLSLIIQSLSESPHLASFIMQFHHKLPPPSDRTPLSSALTIAAGYFFGGFIPLLPYFFVSRDRVLLGLAWSVGVMAASLFVFGVGKTVIVEDGDGEGRRMQKRKWGRAVRGGIEMVVVGGVAAAAAMGIVQALG</sequence>
<evidence type="ECO:0000313" key="9">
    <source>
        <dbReference type="Proteomes" id="UP000276215"/>
    </source>
</evidence>
<dbReference type="GO" id="GO:0012505">
    <property type="term" value="C:endomembrane system"/>
    <property type="evidence" value="ECO:0007669"/>
    <property type="project" value="UniProtKB-SubCell"/>
</dbReference>
<evidence type="ECO:0000256" key="6">
    <source>
        <dbReference type="SAM" id="MobiDB-lite"/>
    </source>
</evidence>
<keyword evidence="4 7" id="KW-1133">Transmembrane helix</keyword>
<dbReference type="EMBL" id="ML120409">
    <property type="protein sequence ID" value="RPA97024.1"/>
    <property type="molecule type" value="Genomic_DNA"/>
</dbReference>
<gene>
    <name evidence="8" type="ORF">L873DRAFT_1692684</name>
</gene>
<evidence type="ECO:0000256" key="7">
    <source>
        <dbReference type="SAM" id="Phobius"/>
    </source>
</evidence>
<comment type="subcellular location">
    <subcellularLocation>
        <location evidence="1">Endomembrane system</location>
        <topology evidence="1">Multi-pass membrane protein</topology>
    </subcellularLocation>
</comment>
<feature type="compositionally biased region" description="Pro residues" evidence="6">
    <location>
        <begin position="21"/>
        <end position="30"/>
    </location>
</feature>
<organism evidence="8 9">
    <name type="scientific">Choiromyces venosus 120613-1</name>
    <dbReference type="NCBI Taxonomy" id="1336337"/>
    <lineage>
        <taxon>Eukaryota</taxon>
        <taxon>Fungi</taxon>
        <taxon>Dikarya</taxon>
        <taxon>Ascomycota</taxon>
        <taxon>Pezizomycotina</taxon>
        <taxon>Pezizomycetes</taxon>
        <taxon>Pezizales</taxon>
        <taxon>Tuberaceae</taxon>
        <taxon>Choiromyces</taxon>
    </lineage>
</organism>
<name>A0A3N4JTF3_9PEZI</name>
<dbReference type="Pfam" id="PF01988">
    <property type="entry name" value="VIT1"/>
    <property type="match status" value="1"/>
</dbReference>
<dbReference type="Proteomes" id="UP000276215">
    <property type="component" value="Unassembled WGS sequence"/>
</dbReference>
<feature type="transmembrane region" description="Helical" evidence="7">
    <location>
        <begin position="224"/>
        <end position="247"/>
    </location>
</feature>
<keyword evidence="9" id="KW-1185">Reference proteome</keyword>
<protein>
    <submittedName>
        <fullName evidence="8">DUF125-domain-containing protein</fullName>
    </submittedName>
</protein>
<dbReference type="InterPro" id="IPR008217">
    <property type="entry name" value="Ccc1_fam"/>
</dbReference>
<reference evidence="8 9" key="1">
    <citation type="journal article" date="2018" name="Nat. Ecol. Evol.">
        <title>Pezizomycetes genomes reveal the molecular basis of ectomycorrhizal truffle lifestyle.</title>
        <authorList>
            <person name="Murat C."/>
            <person name="Payen T."/>
            <person name="Noel B."/>
            <person name="Kuo A."/>
            <person name="Morin E."/>
            <person name="Chen J."/>
            <person name="Kohler A."/>
            <person name="Krizsan K."/>
            <person name="Balestrini R."/>
            <person name="Da Silva C."/>
            <person name="Montanini B."/>
            <person name="Hainaut M."/>
            <person name="Levati E."/>
            <person name="Barry K.W."/>
            <person name="Belfiori B."/>
            <person name="Cichocki N."/>
            <person name="Clum A."/>
            <person name="Dockter R.B."/>
            <person name="Fauchery L."/>
            <person name="Guy J."/>
            <person name="Iotti M."/>
            <person name="Le Tacon F."/>
            <person name="Lindquist E.A."/>
            <person name="Lipzen A."/>
            <person name="Malagnac F."/>
            <person name="Mello A."/>
            <person name="Molinier V."/>
            <person name="Miyauchi S."/>
            <person name="Poulain J."/>
            <person name="Riccioni C."/>
            <person name="Rubini A."/>
            <person name="Sitrit Y."/>
            <person name="Splivallo R."/>
            <person name="Traeger S."/>
            <person name="Wang M."/>
            <person name="Zifcakova L."/>
            <person name="Wipf D."/>
            <person name="Zambonelli A."/>
            <person name="Paolocci F."/>
            <person name="Nowrousian M."/>
            <person name="Ottonello S."/>
            <person name="Baldrian P."/>
            <person name="Spatafora J.W."/>
            <person name="Henrissat B."/>
            <person name="Nagy L.G."/>
            <person name="Aury J.M."/>
            <person name="Wincker P."/>
            <person name="Grigoriev I.V."/>
            <person name="Bonfante P."/>
            <person name="Martin F.M."/>
        </authorList>
    </citation>
    <scope>NUCLEOTIDE SEQUENCE [LARGE SCALE GENOMIC DNA]</scope>
    <source>
        <strain evidence="8 9">120613-1</strain>
    </source>
</reference>
<evidence type="ECO:0000256" key="2">
    <source>
        <dbReference type="ARBA" id="ARBA00007049"/>
    </source>
</evidence>
<dbReference type="PANTHER" id="PTHR31851">
    <property type="entry name" value="FE(2+)/MN(2+) TRANSPORTER PCL1"/>
    <property type="match status" value="1"/>
</dbReference>
<keyword evidence="3 7" id="KW-0812">Transmembrane</keyword>
<proteinExistence type="inferred from homology"/>
<comment type="similarity">
    <text evidence="2">Belongs to the CCC1 family.</text>
</comment>
<feature type="transmembrane region" description="Helical" evidence="7">
    <location>
        <begin position="253"/>
        <end position="279"/>
    </location>
</feature>
<feature type="region of interest" description="Disordered" evidence="6">
    <location>
        <begin position="65"/>
        <end position="85"/>
    </location>
</feature>
<evidence type="ECO:0000313" key="8">
    <source>
        <dbReference type="EMBL" id="RPA97024.1"/>
    </source>
</evidence>
<dbReference type="GO" id="GO:0030026">
    <property type="term" value="P:intracellular manganese ion homeostasis"/>
    <property type="evidence" value="ECO:0007669"/>
    <property type="project" value="InterPro"/>
</dbReference>
<feature type="transmembrane region" description="Helical" evidence="7">
    <location>
        <begin position="300"/>
        <end position="322"/>
    </location>
</feature>
<feature type="compositionally biased region" description="Polar residues" evidence="6">
    <location>
        <begin position="37"/>
        <end position="52"/>
    </location>
</feature>